<dbReference type="PANTHER" id="PTHR42718">
    <property type="entry name" value="MAJOR FACILITATOR SUPERFAMILY MULTIDRUG TRANSPORTER MFSC"/>
    <property type="match status" value="1"/>
</dbReference>
<evidence type="ECO:0000256" key="8">
    <source>
        <dbReference type="SAM" id="MobiDB-lite"/>
    </source>
</evidence>
<comment type="caution">
    <text evidence="11">The sequence shown here is derived from an EMBL/GenBank/DDBJ whole genome shotgun (WGS) entry which is preliminary data.</text>
</comment>
<feature type="transmembrane region" description="Helical" evidence="9">
    <location>
        <begin position="57"/>
        <end position="79"/>
    </location>
</feature>
<dbReference type="InterPro" id="IPR004638">
    <property type="entry name" value="EmrB-like"/>
</dbReference>
<dbReference type="Proteomes" id="UP000313849">
    <property type="component" value="Unassembled WGS sequence"/>
</dbReference>
<feature type="transmembrane region" description="Helical" evidence="9">
    <location>
        <begin position="205"/>
        <end position="224"/>
    </location>
</feature>
<feature type="transmembrane region" description="Helical" evidence="9">
    <location>
        <begin position="178"/>
        <end position="199"/>
    </location>
</feature>
<evidence type="ECO:0000256" key="4">
    <source>
        <dbReference type="ARBA" id="ARBA00022475"/>
    </source>
</evidence>
<keyword evidence="4" id="KW-1003">Cell membrane</keyword>
<feature type="transmembrane region" description="Helical" evidence="9">
    <location>
        <begin position="236"/>
        <end position="256"/>
    </location>
</feature>
<keyword evidence="6 9" id="KW-1133">Transmembrane helix</keyword>
<dbReference type="Gene3D" id="1.20.1720.10">
    <property type="entry name" value="Multidrug resistance protein D"/>
    <property type="match status" value="1"/>
</dbReference>
<organism evidence="11 12">
    <name type="scientific">Miniimonas arenae</name>
    <dbReference type="NCBI Taxonomy" id="676201"/>
    <lineage>
        <taxon>Bacteria</taxon>
        <taxon>Bacillati</taxon>
        <taxon>Actinomycetota</taxon>
        <taxon>Actinomycetes</taxon>
        <taxon>Micrococcales</taxon>
        <taxon>Beutenbergiaceae</taxon>
        <taxon>Miniimonas</taxon>
    </lineage>
</organism>
<evidence type="ECO:0000313" key="12">
    <source>
        <dbReference type="Proteomes" id="UP000313849"/>
    </source>
</evidence>
<feature type="transmembrane region" description="Helical" evidence="9">
    <location>
        <begin position="85"/>
        <end position="107"/>
    </location>
</feature>
<evidence type="ECO:0000256" key="7">
    <source>
        <dbReference type="ARBA" id="ARBA00023136"/>
    </source>
</evidence>
<feature type="transmembrane region" description="Helical" evidence="9">
    <location>
        <begin position="311"/>
        <end position="335"/>
    </location>
</feature>
<proteinExistence type="inferred from homology"/>
<evidence type="ECO:0000256" key="3">
    <source>
        <dbReference type="ARBA" id="ARBA00022448"/>
    </source>
</evidence>
<keyword evidence="5 9" id="KW-0812">Transmembrane</keyword>
<feature type="transmembrane region" description="Helical" evidence="9">
    <location>
        <begin position="271"/>
        <end position="290"/>
    </location>
</feature>
<evidence type="ECO:0000256" key="2">
    <source>
        <dbReference type="ARBA" id="ARBA00008537"/>
    </source>
</evidence>
<feature type="domain" description="Major facilitator superfamily (MFS) profile" evidence="10">
    <location>
        <begin position="53"/>
        <end position="567"/>
    </location>
</feature>
<dbReference type="PRINTS" id="PR01036">
    <property type="entry name" value="TCRTETB"/>
</dbReference>
<dbReference type="FunFam" id="1.20.1720.10:FF:000021">
    <property type="entry name" value="Drug resistance transporter, EmrB/QacA subfamily"/>
    <property type="match status" value="1"/>
</dbReference>
<accession>A0A5C5BBG3</accession>
<gene>
    <name evidence="11" type="ORF">FH969_07040</name>
</gene>
<evidence type="ECO:0000259" key="10">
    <source>
        <dbReference type="PROSITE" id="PS50850"/>
    </source>
</evidence>
<feature type="transmembrane region" description="Helical" evidence="9">
    <location>
        <begin position="545"/>
        <end position="564"/>
    </location>
</feature>
<evidence type="ECO:0000256" key="6">
    <source>
        <dbReference type="ARBA" id="ARBA00022989"/>
    </source>
</evidence>
<feature type="transmembrane region" description="Helical" evidence="9">
    <location>
        <begin position="347"/>
        <end position="364"/>
    </location>
</feature>
<feature type="transmembrane region" description="Helical" evidence="9">
    <location>
        <begin position="119"/>
        <end position="142"/>
    </location>
</feature>
<dbReference type="InterPro" id="IPR036259">
    <property type="entry name" value="MFS_trans_sf"/>
</dbReference>
<dbReference type="GO" id="GO:0022857">
    <property type="term" value="F:transmembrane transporter activity"/>
    <property type="evidence" value="ECO:0007669"/>
    <property type="project" value="InterPro"/>
</dbReference>
<dbReference type="SUPFAM" id="SSF103473">
    <property type="entry name" value="MFS general substrate transporter"/>
    <property type="match status" value="1"/>
</dbReference>
<dbReference type="Pfam" id="PF07690">
    <property type="entry name" value="MFS_1"/>
    <property type="match status" value="1"/>
</dbReference>
<protein>
    <submittedName>
        <fullName evidence="11">Multidrug efflux MFS transporter</fullName>
    </submittedName>
</protein>
<evidence type="ECO:0000313" key="11">
    <source>
        <dbReference type="EMBL" id="TNU74865.1"/>
    </source>
</evidence>
<dbReference type="PROSITE" id="PS50850">
    <property type="entry name" value="MFS"/>
    <property type="match status" value="1"/>
</dbReference>
<dbReference type="InterPro" id="IPR020846">
    <property type="entry name" value="MFS_dom"/>
</dbReference>
<dbReference type="CDD" id="cd17503">
    <property type="entry name" value="MFS_LmrB_MDR_like"/>
    <property type="match status" value="1"/>
</dbReference>
<dbReference type="PANTHER" id="PTHR42718:SF42">
    <property type="entry name" value="EXPORT PROTEIN"/>
    <property type="match status" value="1"/>
</dbReference>
<keyword evidence="7 9" id="KW-0472">Membrane</keyword>
<feature type="transmembrane region" description="Helical" evidence="9">
    <location>
        <begin position="401"/>
        <end position="423"/>
    </location>
</feature>
<evidence type="ECO:0000256" key="9">
    <source>
        <dbReference type="SAM" id="Phobius"/>
    </source>
</evidence>
<dbReference type="EMBL" id="VENP01000020">
    <property type="protein sequence ID" value="TNU74865.1"/>
    <property type="molecule type" value="Genomic_DNA"/>
</dbReference>
<keyword evidence="3" id="KW-0813">Transport</keyword>
<sequence>MTDAGSPSPVSSAPNSATNTAPTDATAQADAAAARRSPIVPLVDLHGRSPWSILPPLILGFFMIMLDTTIVNIAVPTLVQDLDASLVAVGWVTSAYLLSYATLLLLAGRLGDRFGSRRVFIGGLVVFTVASAACGFAGHIALLIAARAVQGIGAALMTPQTMAMITRVFPPERRGAAMGLWGATAGVATIAGPLLGGVFVEYMSWEWIFFINVPVGVVALWFALRNLPKLERHRTSFDVVGVVLSVLGLGAFVFGIQEGSTYDWGTIAGPISVWSVIGLGVLILVVFLWWQARLGEAALLPLRLFRNRTFTLANVSGMTISFAMIGIFFPLTIFLQSILGLSPIETALLNLPSSLISGVVAPLAGRLSDRVPGKWVVSAGFAMIAISVGVIAWLIQPDLVAWHLIFPMLLFGAGTGSVFSPLANLATSGLDGRTAGAGAGAFNTTRQVGGVLGSAVIVSALTSRLASRLPEAAEAASGQLPADYRQSFVDGITQAASAGSFSGESGGAASFPLPDGVPDAVKQQIDAVVTSVIHQGFASAVTDTMIVVTAVLVIGFFTALLIPATRPGHLSPRQ</sequence>
<comment type="subcellular location">
    <subcellularLocation>
        <location evidence="1">Cell membrane</location>
        <topology evidence="1">Multi-pass membrane protein</topology>
    </subcellularLocation>
</comment>
<dbReference type="Gene3D" id="1.20.1250.20">
    <property type="entry name" value="MFS general substrate transporter like domains"/>
    <property type="match status" value="1"/>
</dbReference>
<reference evidence="11 12" key="1">
    <citation type="submission" date="2019-06" db="EMBL/GenBank/DDBJ databases">
        <title>Draft genome sequence of Miniimonas arenae KCTC 19750T isolated from sea sand.</title>
        <authorList>
            <person name="Park S.-J."/>
        </authorList>
    </citation>
    <scope>NUCLEOTIDE SEQUENCE [LARGE SCALE GENOMIC DNA]</scope>
    <source>
        <strain evidence="11 12">KCTC 19750</strain>
    </source>
</reference>
<dbReference type="GO" id="GO:0005886">
    <property type="term" value="C:plasma membrane"/>
    <property type="evidence" value="ECO:0007669"/>
    <property type="project" value="UniProtKB-SubCell"/>
</dbReference>
<feature type="transmembrane region" description="Helical" evidence="9">
    <location>
        <begin position="376"/>
        <end position="395"/>
    </location>
</feature>
<dbReference type="NCBIfam" id="TIGR00711">
    <property type="entry name" value="efflux_EmrB"/>
    <property type="match status" value="1"/>
</dbReference>
<evidence type="ECO:0000256" key="5">
    <source>
        <dbReference type="ARBA" id="ARBA00022692"/>
    </source>
</evidence>
<dbReference type="OrthoDB" id="7375466at2"/>
<dbReference type="AlphaFoldDB" id="A0A5C5BBG3"/>
<dbReference type="InterPro" id="IPR011701">
    <property type="entry name" value="MFS"/>
</dbReference>
<dbReference type="RefSeq" id="WP_139986620.1">
    <property type="nucleotide sequence ID" value="NZ_VENP01000020.1"/>
</dbReference>
<comment type="similarity">
    <text evidence="2">Belongs to the major facilitator superfamily. EmrB family.</text>
</comment>
<evidence type="ECO:0000256" key="1">
    <source>
        <dbReference type="ARBA" id="ARBA00004651"/>
    </source>
</evidence>
<name>A0A5C5BBG3_9MICO</name>
<keyword evidence="12" id="KW-1185">Reference proteome</keyword>
<feature type="region of interest" description="Disordered" evidence="8">
    <location>
        <begin position="1"/>
        <end position="28"/>
    </location>
</feature>